<dbReference type="PANTHER" id="PTHR12788:SF10">
    <property type="entry name" value="PROTEIN-TYROSINE SULFOTRANSFERASE"/>
    <property type="match status" value="1"/>
</dbReference>
<feature type="region of interest" description="Disordered" evidence="3">
    <location>
        <begin position="1"/>
        <end position="21"/>
    </location>
</feature>
<evidence type="ECO:0000256" key="1">
    <source>
        <dbReference type="ARBA" id="ARBA00022679"/>
    </source>
</evidence>
<evidence type="ECO:0000313" key="4">
    <source>
        <dbReference type="EMBL" id="TMV11437.1"/>
    </source>
</evidence>
<evidence type="ECO:0008006" key="6">
    <source>
        <dbReference type="Google" id="ProtNLM"/>
    </source>
</evidence>
<dbReference type="InterPro" id="IPR011990">
    <property type="entry name" value="TPR-like_helical_dom_sf"/>
</dbReference>
<dbReference type="PANTHER" id="PTHR12788">
    <property type="entry name" value="PROTEIN-TYROSINE SULFOTRANSFERASE 2"/>
    <property type="match status" value="1"/>
</dbReference>
<dbReference type="PROSITE" id="PS50005">
    <property type="entry name" value="TPR"/>
    <property type="match status" value="1"/>
</dbReference>
<feature type="repeat" description="TPR" evidence="2">
    <location>
        <begin position="151"/>
        <end position="184"/>
    </location>
</feature>
<name>A0ABY2X6M2_9RHOB</name>
<evidence type="ECO:0000256" key="2">
    <source>
        <dbReference type="PROSITE-ProRule" id="PRU00339"/>
    </source>
</evidence>
<sequence length="517" mass="55470">MASDITRTLDSAERARRKGDASSAARGFASVLVKFPGNRRAQQGLQRTKARAITDLTSRARSEQSRGALHSAERLWAALVQLAPSDDSAARALALCRLDLGRMQAALGALDGLPECPETLDLRGRILRELGDLGGAESCHRAALVDGPGDAAPLNNLGILARARGDLETAATFFRKAIRWAPDNGDVHYNLARAGGDAKAHLAALKKLPASDPAGHFAIFERLHTLRQHDLAFAHLLKGNALRARTAGFDPAREAALFTWLAQMQPTNLSDMAPLTGPRPVFIVGLPRSGTTLVERVLGQSAGVQMGGELPVVSGAVAPLLRQLQDESREHPDRSDILALRQKLDEGFAARSDGRPLLTDKMPLNFRWVGLLRAALPEARFVHVTRDAVPLAFSLLRHSFAGGGNRFCYDPAHIVVYMALHKALTDGWAARFGEVIHALHYGDLVADPEHQGKALCAACDVEWSAGNLRPEDNSAPVLTASNMQVRHPIAPGADDGWHPYRTGMAPIIAALTAAGVT</sequence>
<keyword evidence="5" id="KW-1185">Reference proteome</keyword>
<dbReference type="SMART" id="SM00028">
    <property type="entry name" value="TPR"/>
    <property type="match status" value="2"/>
</dbReference>
<dbReference type="Pfam" id="PF13432">
    <property type="entry name" value="TPR_16"/>
    <property type="match status" value="2"/>
</dbReference>
<dbReference type="InterPro" id="IPR026634">
    <property type="entry name" value="TPST-like"/>
</dbReference>
<evidence type="ECO:0000313" key="5">
    <source>
        <dbReference type="Proteomes" id="UP001191082"/>
    </source>
</evidence>
<organism evidence="4 5">
    <name type="scientific">Arenibacterium halophilum</name>
    <dbReference type="NCBI Taxonomy" id="2583821"/>
    <lineage>
        <taxon>Bacteria</taxon>
        <taxon>Pseudomonadati</taxon>
        <taxon>Pseudomonadota</taxon>
        <taxon>Alphaproteobacteria</taxon>
        <taxon>Rhodobacterales</taxon>
        <taxon>Paracoccaceae</taxon>
        <taxon>Arenibacterium</taxon>
    </lineage>
</organism>
<dbReference type="Proteomes" id="UP001191082">
    <property type="component" value="Unassembled WGS sequence"/>
</dbReference>
<gene>
    <name evidence="4" type="ORF">FGK64_14200</name>
</gene>
<proteinExistence type="predicted"/>
<dbReference type="SUPFAM" id="SSF48452">
    <property type="entry name" value="TPR-like"/>
    <property type="match status" value="1"/>
</dbReference>
<dbReference type="InterPro" id="IPR019734">
    <property type="entry name" value="TPR_rpt"/>
</dbReference>
<reference evidence="4 5" key="1">
    <citation type="submission" date="2019-05" db="EMBL/GenBank/DDBJ databases">
        <title>Marivita sp. nov. isolated from sea sediment.</title>
        <authorList>
            <person name="Kim W."/>
        </authorList>
    </citation>
    <scope>NUCLEOTIDE SEQUENCE [LARGE SCALE GENOMIC DNA]</scope>
    <source>
        <strain evidence="4 5">CAU 1492</strain>
    </source>
</reference>
<dbReference type="EMBL" id="VCPC01000003">
    <property type="protein sequence ID" value="TMV11437.1"/>
    <property type="molecule type" value="Genomic_DNA"/>
</dbReference>
<protein>
    <recommendedName>
        <fullName evidence="6">Tetratricopeptide repeat protein</fullName>
    </recommendedName>
</protein>
<dbReference type="Gene3D" id="3.40.50.300">
    <property type="entry name" value="P-loop containing nucleotide triphosphate hydrolases"/>
    <property type="match status" value="1"/>
</dbReference>
<dbReference type="SUPFAM" id="SSF52540">
    <property type="entry name" value="P-loop containing nucleoside triphosphate hydrolases"/>
    <property type="match status" value="1"/>
</dbReference>
<dbReference type="RefSeq" id="WP_138864503.1">
    <property type="nucleotide sequence ID" value="NZ_VCPC01000003.1"/>
</dbReference>
<evidence type="ECO:0000256" key="3">
    <source>
        <dbReference type="SAM" id="MobiDB-lite"/>
    </source>
</evidence>
<keyword evidence="2" id="KW-0802">TPR repeat</keyword>
<comment type="caution">
    <text evidence="4">The sequence shown here is derived from an EMBL/GenBank/DDBJ whole genome shotgun (WGS) entry which is preliminary data.</text>
</comment>
<dbReference type="Pfam" id="PF13469">
    <property type="entry name" value="Sulfotransfer_3"/>
    <property type="match status" value="1"/>
</dbReference>
<accession>A0ABY2X6M2</accession>
<keyword evidence="1" id="KW-0808">Transferase</keyword>
<feature type="compositionally biased region" description="Basic and acidic residues" evidence="3">
    <location>
        <begin position="10"/>
        <end position="20"/>
    </location>
</feature>
<dbReference type="InterPro" id="IPR027417">
    <property type="entry name" value="P-loop_NTPase"/>
</dbReference>
<dbReference type="Gene3D" id="1.25.40.10">
    <property type="entry name" value="Tetratricopeptide repeat domain"/>
    <property type="match status" value="1"/>
</dbReference>